<dbReference type="STRING" id="3476.A0A2P5B694"/>
<dbReference type="InterPro" id="IPR040244">
    <property type="entry name" value="EDR4-like"/>
</dbReference>
<dbReference type="InterPro" id="IPR055126">
    <property type="entry name" value="EDR4-like_N"/>
</dbReference>
<dbReference type="OrthoDB" id="2020426at2759"/>
<dbReference type="GO" id="GO:1900150">
    <property type="term" value="P:regulation of defense response to fungus"/>
    <property type="evidence" value="ECO:0007669"/>
    <property type="project" value="InterPro"/>
</dbReference>
<gene>
    <name evidence="4" type="ORF">PanWU01x14_268030</name>
</gene>
<comment type="caution">
    <text evidence="4">The sequence shown here is derived from an EMBL/GenBank/DDBJ whole genome shotgun (WGS) entry which is preliminary data.</text>
</comment>
<dbReference type="Pfam" id="PF22910">
    <property type="entry name" value="EDR4-like_1st"/>
    <property type="match status" value="1"/>
</dbReference>
<feature type="region of interest" description="Disordered" evidence="1">
    <location>
        <begin position="610"/>
        <end position="634"/>
    </location>
</feature>
<dbReference type="AlphaFoldDB" id="A0A2P5B694"/>
<feature type="domain" description="Enhanced disease resistance 4-like N-terminal" evidence="3">
    <location>
        <begin position="6"/>
        <end position="39"/>
    </location>
</feature>
<dbReference type="Pfam" id="PF11331">
    <property type="entry name" value="Zn_ribbon_12"/>
    <property type="match status" value="1"/>
</dbReference>
<evidence type="ECO:0000259" key="2">
    <source>
        <dbReference type="Pfam" id="PF11331"/>
    </source>
</evidence>
<feature type="region of interest" description="Disordered" evidence="1">
    <location>
        <begin position="351"/>
        <end position="373"/>
    </location>
</feature>
<dbReference type="PANTHER" id="PTHR31105">
    <property type="entry name" value="EXTRA-LARGE G-PROTEIN-LIKE"/>
    <property type="match status" value="1"/>
</dbReference>
<accession>A0A2P5B694</accession>
<dbReference type="InterPro" id="IPR021480">
    <property type="entry name" value="Zinc_ribbon_12"/>
</dbReference>
<dbReference type="Proteomes" id="UP000237105">
    <property type="component" value="Unassembled WGS sequence"/>
</dbReference>
<dbReference type="PANTHER" id="PTHR31105:SF42">
    <property type="entry name" value="OS02G0258300 PROTEIN"/>
    <property type="match status" value="1"/>
</dbReference>
<name>A0A2P5B694_PARAD</name>
<reference evidence="5" key="1">
    <citation type="submission" date="2016-06" db="EMBL/GenBank/DDBJ databases">
        <title>Parallel loss of symbiosis genes in relatives of nitrogen-fixing non-legume Parasponia.</title>
        <authorList>
            <person name="Van Velzen R."/>
            <person name="Holmer R."/>
            <person name="Bu F."/>
            <person name="Rutten L."/>
            <person name="Van Zeijl A."/>
            <person name="Liu W."/>
            <person name="Santuari L."/>
            <person name="Cao Q."/>
            <person name="Sharma T."/>
            <person name="Shen D."/>
            <person name="Roswanjaya Y."/>
            <person name="Wardhani T."/>
            <person name="Kalhor M.S."/>
            <person name="Jansen J."/>
            <person name="Van den Hoogen J."/>
            <person name="Gungor B."/>
            <person name="Hartog M."/>
            <person name="Hontelez J."/>
            <person name="Verver J."/>
            <person name="Yang W.-C."/>
            <person name="Schijlen E."/>
            <person name="Repin R."/>
            <person name="Schilthuizen M."/>
            <person name="Schranz E."/>
            <person name="Heidstra R."/>
            <person name="Miyata K."/>
            <person name="Fedorova E."/>
            <person name="Kohlen W."/>
            <person name="Bisseling T."/>
            <person name="Smit S."/>
            <person name="Geurts R."/>
        </authorList>
    </citation>
    <scope>NUCLEOTIDE SEQUENCE [LARGE SCALE GENOMIC DNA]</scope>
    <source>
        <strain evidence="5">cv. WU1-14</strain>
    </source>
</reference>
<feature type="domain" description="Probable zinc-ribbon" evidence="2">
    <location>
        <begin position="490"/>
        <end position="533"/>
    </location>
</feature>
<protein>
    <submittedName>
        <fullName evidence="4">Putative zinc-ribbon domain</fullName>
    </submittedName>
</protein>
<evidence type="ECO:0000313" key="5">
    <source>
        <dbReference type="Proteomes" id="UP000237105"/>
    </source>
</evidence>
<proteinExistence type="predicted"/>
<organism evidence="4 5">
    <name type="scientific">Parasponia andersonii</name>
    <name type="common">Sponia andersonii</name>
    <dbReference type="NCBI Taxonomy" id="3476"/>
    <lineage>
        <taxon>Eukaryota</taxon>
        <taxon>Viridiplantae</taxon>
        <taxon>Streptophyta</taxon>
        <taxon>Embryophyta</taxon>
        <taxon>Tracheophyta</taxon>
        <taxon>Spermatophyta</taxon>
        <taxon>Magnoliopsida</taxon>
        <taxon>eudicotyledons</taxon>
        <taxon>Gunneridae</taxon>
        <taxon>Pentapetalae</taxon>
        <taxon>rosids</taxon>
        <taxon>fabids</taxon>
        <taxon>Rosales</taxon>
        <taxon>Cannabaceae</taxon>
        <taxon>Parasponia</taxon>
    </lineage>
</organism>
<sequence>MSEEAKVRLVRCPKCQNLLPELLDYSVYQCGGCGAVLRAKKKAPENDVLSEKSDEEKGLRGFDKLEGLMEDGVRNERVYVERKSNVTNGLQRAEKKEVLADEYVSVSEEFKDLRLEKSVDGKEYGFVEKHSRLSEPRMDHWTRGTNQYMVKNRCESVNSSIGDVSTQLNKVAESLRSKAGMVRSVVDRGRFEGLYGNNGSLAEHVRTPTFGYPDEGPSNYEPYYFNGQGKLMSSNDHVNVPRGVENLELERAELLRKLDELKEQLSSSYYVADKPRERESVDMTLPYPYGNQVAYSASMQPPATEKQMPRPPYFNYGHRPASFMNHHHVDIPNFYPHQKHVLNKIPEYEDPFQPQMTTRKPPPQRSHPYPHTPPHEYYSGQYRTCNLDPITPYPHETFFHAPTCSCLRCYNQNWWVPPRVPPTKDPVNSNFYYHEDPVTFGPRNFPPLHSLDPKLQTRWRSDVDSDNDYVGRPRKLAATHRIGRLHRPIAGGAPFITCHKCFELLKLPRKLRMTPINQQRLRCGACSTLILIEIENKKLSTSDPSGLKHMSAATDQNSLEVLNDSLVNSGCLNANGASSCSDDFKNSGYNFRITDMEHNSLVEDEKLNLDESENRCGHSSSPSISSREEENRDCVPAWEDSSESAEMPLKSAFCSTPPRSPAWQESESPKHAISRYELGNRSKRIDHDITVSSRISSQNNSVKDTSEATELDVSFGEFQNHTMSQDSAEINKEDRFKFSKGSDSNFVGFIRKSFRDFSRSNHNGENERPKVFINGQPIPDCLVKKAEKLAGPVSPGDYWYDFRSGFWGVMGQPCLGIIPPFIKEFNYPMPTNCGAGNTGVYVNGRELHQRDLELLASKGLPITRDKFYSIKISGKVFDEDSGKELDSLGKLAPTVEKTKQGFGMKVPKMVL</sequence>
<evidence type="ECO:0000256" key="1">
    <source>
        <dbReference type="SAM" id="MobiDB-lite"/>
    </source>
</evidence>
<dbReference type="EMBL" id="JXTB01000353">
    <property type="protein sequence ID" value="PON44300.1"/>
    <property type="molecule type" value="Genomic_DNA"/>
</dbReference>
<evidence type="ECO:0000259" key="3">
    <source>
        <dbReference type="Pfam" id="PF22910"/>
    </source>
</evidence>
<keyword evidence="5" id="KW-1185">Reference proteome</keyword>
<evidence type="ECO:0000313" key="4">
    <source>
        <dbReference type="EMBL" id="PON44300.1"/>
    </source>
</evidence>